<reference evidence="2" key="2">
    <citation type="submission" date="2020-09" db="EMBL/GenBank/DDBJ databases">
        <authorList>
            <person name="Sun Q."/>
            <person name="Kim S."/>
        </authorList>
    </citation>
    <scope>NUCLEOTIDE SEQUENCE</scope>
    <source>
        <strain evidence="2">KCTC 12710</strain>
    </source>
</reference>
<keyword evidence="1" id="KW-0732">Signal</keyword>
<sequence>MNKITKLLLLLVLISCKTKAQSNEQTDPMAYCSDDLTLTNLISQETLKISTACNQKSPELYTKQEIKAAFYMPLFKEVNKPVDEDTGGGNETYESYLFKDSNGYANFTVYDHKIPEFFIKHSGVTVKLGSLMVRVGDYPTNLKSVLESPYLGHGYYTADDGTIYLYIDYNVLSFGIKDSKIKYIAFQSNAFI</sequence>
<keyword evidence="3" id="KW-1185">Reference proteome</keyword>
<feature type="chain" id="PRO_5038093476" evidence="1">
    <location>
        <begin position="23"/>
        <end position="192"/>
    </location>
</feature>
<dbReference type="EMBL" id="BMWZ01000002">
    <property type="protein sequence ID" value="GGZ73302.1"/>
    <property type="molecule type" value="Genomic_DNA"/>
</dbReference>
<feature type="signal peptide" evidence="1">
    <location>
        <begin position="1"/>
        <end position="22"/>
    </location>
</feature>
<name>A0A918V6L6_9FLAO</name>
<protein>
    <submittedName>
        <fullName evidence="2">Uncharacterized protein</fullName>
    </submittedName>
</protein>
<organism evidence="2 3">
    <name type="scientific">Algibacter mikhailovii</name>
    <dbReference type="NCBI Taxonomy" id="425498"/>
    <lineage>
        <taxon>Bacteria</taxon>
        <taxon>Pseudomonadati</taxon>
        <taxon>Bacteroidota</taxon>
        <taxon>Flavobacteriia</taxon>
        <taxon>Flavobacteriales</taxon>
        <taxon>Flavobacteriaceae</taxon>
        <taxon>Algibacter</taxon>
    </lineage>
</organism>
<gene>
    <name evidence="2" type="ORF">GCM10007028_08160</name>
</gene>
<accession>A0A918V6L6</accession>
<dbReference type="RefSeq" id="WP_189359504.1">
    <property type="nucleotide sequence ID" value="NZ_BMWZ01000002.1"/>
</dbReference>
<dbReference type="Proteomes" id="UP000636004">
    <property type="component" value="Unassembled WGS sequence"/>
</dbReference>
<comment type="caution">
    <text evidence="2">The sequence shown here is derived from an EMBL/GenBank/DDBJ whole genome shotgun (WGS) entry which is preliminary data.</text>
</comment>
<evidence type="ECO:0000313" key="3">
    <source>
        <dbReference type="Proteomes" id="UP000636004"/>
    </source>
</evidence>
<proteinExistence type="predicted"/>
<dbReference type="AlphaFoldDB" id="A0A918V6L6"/>
<reference evidence="2" key="1">
    <citation type="journal article" date="2014" name="Int. J. Syst. Evol. Microbiol.">
        <title>Complete genome sequence of Corynebacterium casei LMG S-19264T (=DSM 44701T), isolated from a smear-ripened cheese.</title>
        <authorList>
            <consortium name="US DOE Joint Genome Institute (JGI-PGF)"/>
            <person name="Walter F."/>
            <person name="Albersmeier A."/>
            <person name="Kalinowski J."/>
            <person name="Ruckert C."/>
        </authorList>
    </citation>
    <scope>NUCLEOTIDE SEQUENCE</scope>
    <source>
        <strain evidence="2">KCTC 12710</strain>
    </source>
</reference>
<evidence type="ECO:0000313" key="2">
    <source>
        <dbReference type="EMBL" id="GGZ73302.1"/>
    </source>
</evidence>
<evidence type="ECO:0000256" key="1">
    <source>
        <dbReference type="SAM" id="SignalP"/>
    </source>
</evidence>